<dbReference type="AlphaFoldDB" id="A0A7J6XGQ5"/>
<accession>A0A7J6XGQ5</accession>
<reference evidence="1 2" key="1">
    <citation type="submission" date="2020-06" db="EMBL/GenBank/DDBJ databases">
        <title>Transcriptomic and genomic resources for Thalictrum thalictroides and T. hernandezii: Facilitating candidate gene discovery in an emerging model plant lineage.</title>
        <authorList>
            <person name="Arias T."/>
            <person name="Riano-Pachon D.M."/>
            <person name="Di Stilio V.S."/>
        </authorList>
    </citation>
    <scope>NUCLEOTIDE SEQUENCE [LARGE SCALE GENOMIC DNA]</scope>
    <source>
        <strain evidence="2">cv. WT478/WT964</strain>
        <tissue evidence="1">Leaves</tissue>
    </source>
</reference>
<keyword evidence="2" id="KW-1185">Reference proteome</keyword>
<comment type="caution">
    <text evidence="1">The sequence shown here is derived from an EMBL/GenBank/DDBJ whole genome shotgun (WGS) entry which is preliminary data.</text>
</comment>
<proteinExistence type="predicted"/>
<name>A0A7J6XGQ5_THATH</name>
<gene>
    <name evidence="1" type="ORF">FRX31_002587</name>
</gene>
<evidence type="ECO:0000313" key="1">
    <source>
        <dbReference type="EMBL" id="KAF5207822.1"/>
    </source>
</evidence>
<protein>
    <submittedName>
        <fullName evidence="1">Uncharacterized protein</fullName>
    </submittedName>
</protein>
<sequence>MAGCGSVVIDGVNHDFVAADKRHSRCVEIYSILNILKRNMMKPDADIFSDFVDCEMHNAASYLIEDLVQCSFILSYHGSNFHLISHGNCSFSQQVVLY</sequence>
<organism evidence="1 2">
    <name type="scientific">Thalictrum thalictroides</name>
    <name type="common">Rue-anemone</name>
    <name type="synonym">Anemone thalictroides</name>
    <dbReference type="NCBI Taxonomy" id="46969"/>
    <lineage>
        <taxon>Eukaryota</taxon>
        <taxon>Viridiplantae</taxon>
        <taxon>Streptophyta</taxon>
        <taxon>Embryophyta</taxon>
        <taxon>Tracheophyta</taxon>
        <taxon>Spermatophyta</taxon>
        <taxon>Magnoliopsida</taxon>
        <taxon>Ranunculales</taxon>
        <taxon>Ranunculaceae</taxon>
        <taxon>Thalictroideae</taxon>
        <taxon>Thalictrum</taxon>
    </lineage>
</organism>
<dbReference type="Proteomes" id="UP000554482">
    <property type="component" value="Unassembled WGS sequence"/>
</dbReference>
<evidence type="ECO:0000313" key="2">
    <source>
        <dbReference type="Proteomes" id="UP000554482"/>
    </source>
</evidence>
<dbReference type="EMBL" id="JABWDY010000899">
    <property type="protein sequence ID" value="KAF5207822.1"/>
    <property type="molecule type" value="Genomic_DNA"/>
</dbReference>